<reference evidence="3" key="1">
    <citation type="submission" date="2019-12" db="EMBL/GenBank/DDBJ databases">
        <title>An insight into the sialome of adult female Ixodes ricinus ticks feeding for 6 days.</title>
        <authorList>
            <person name="Perner J."/>
            <person name="Ribeiro J.M.C."/>
        </authorList>
    </citation>
    <scope>NUCLEOTIDE SEQUENCE</scope>
    <source>
        <strain evidence="3">Semi-engorged</strain>
        <tissue evidence="3">Salivary glands</tissue>
    </source>
</reference>
<feature type="chain" id="PRO_5025563235" evidence="2">
    <location>
        <begin position="32"/>
        <end position="88"/>
    </location>
</feature>
<proteinExistence type="predicted"/>
<keyword evidence="2" id="KW-0732">Signal</keyword>
<name>A0A6B0UG27_IXORI</name>
<evidence type="ECO:0000256" key="2">
    <source>
        <dbReference type="SAM" id="SignalP"/>
    </source>
</evidence>
<dbReference type="AlphaFoldDB" id="A0A6B0UG27"/>
<organism evidence="3">
    <name type="scientific">Ixodes ricinus</name>
    <name type="common">Common tick</name>
    <name type="synonym">Acarus ricinus</name>
    <dbReference type="NCBI Taxonomy" id="34613"/>
    <lineage>
        <taxon>Eukaryota</taxon>
        <taxon>Metazoa</taxon>
        <taxon>Ecdysozoa</taxon>
        <taxon>Arthropoda</taxon>
        <taxon>Chelicerata</taxon>
        <taxon>Arachnida</taxon>
        <taxon>Acari</taxon>
        <taxon>Parasitiformes</taxon>
        <taxon>Ixodida</taxon>
        <taxon>Ixodoidea</taxon>
        <taxon>Ixodidae</taxon>
        <taxon>Ixodinae</taxon>
        <taxon>Ixodes</taxon>
    </lineage>
</organism>
<evidence type="ECO:0000313" key="3">
    <source>
        <dbReference type="EMBL" id="MXU85833.1"/>
    </source>
</evidence>
<evidence type="ECO:0000256" key="1">
    <source>
        <dbReference type="SAM" id="MobiDB-lite"/>
    </source>
</evidence>
<feature type="region of interest" description="Disordered" evidence="1">
    <location>
        <begin position="35"/>
        <end position="56"/>
    </location>
</feature>
<feature type="signal peptide" evidence="2">
    <location>
        <begin position="1"/>
        <end position="31"/>
    </location>
</feature>
<sequence length="88" mass="8838">MMQKPHFLPEEPRSRFFALLVVVLRASPADGGCTGPLSSLSAGEATRSGAGPLVARGASDPTLVAPLCGGMVSRAASRSPAAARSSSS</sequence>
<accession>A0A6B0UG27</accession>
<dbReference type="EMBL" id="GIFC01003750">
    <property type="protein sequence ID" value="MXU85833.1"/>
    <property type="molecule type" value="Transcribed_RNA"/>
</dbReference>
<protein>
    <submittedName>
        <fullName evidence="3">Putative secreted protein</fullName>
    </submittedName>
</protein>